<keyword evidence="3" id="KW-1185">Reference proteome</keyword>
<evidence type="ECO:0000256" key="1">
    <source>
        <dbReference type="SAM" id="MobiDB-lite"/>
    </source>
</evidence>
<comment type="caution">
    <text evidence="2">The sequence shown here is derived from an EMBL/GenBank/DDBJ whole genome shotgun (WGS) entry which is preliminary data.</text>
</comment>
<dbReference type="PANTHER" id="PTHR31694">
    <property type="entry name" value="DESICCATION-LIKE PROTEIN"/>
    <property type="match status" value="1"/>
</dbReference>
<sequence>MTDQDTIPPMLDAAAARRAERRRFLQLAGGASIAAGGLALLSACGGDDDDDNGPAPNPSPSPTPTPTSTSNADRAALNFALQLEYLQAQYFSYATTGAGLDAALLTGTGTPGAVTGGSTVPFTDAVIAACAREIAQDARARVVALRTLIAAEGVAQPAINISGAADGAFTTAARNATTVGAGELFNPYANEDNFLLGAFFLQDVIVTAYKGLVALANLNATREAFTGIAGAQAYHAGFIRTAIYERPAIRAQTVTLSNYRDSLDGGADLDQGVVGANGAANITPADGNGITFSRSAPQVLNVLYLNKAAVSSGGFFPAGLNGDVKTSAAN</sequence>
<dbReference type="RefSeq" id="WP_046409813.1">
    <property type="nucleotide sequence ID" value="NZ_SSTI01000011.1"/>
</dbReference>
<dbReference type="InterPro" id="IPR006311">
    <property type="entry name" value="TAT_signal"/>
</dbReference>
<name>A0ABY2QH33_9SPHN</name>
<dbReference type="PANTHER" id="PTHR31694:SF26">
    <property type="entry name" value="OS05G0151100 PROTEIN"/>
    <property type="match status" value="1"/>
</dbReference>
<protein>
    <submittedName>
        <fullName evidence="2">Ferritin-like domain-containing protein</fullName>
    </submittedName>
</protein>
<evidence type="ECO:0000313" key="2">
    <source>
        <dbReference type="EMBL" id="THG38455.1"/>
    </source>
</evidence>
<dbReference type="Pfam" id="PF13668">
    <property type="entry name" value="Ferritin_2"/>
    <property type="match status" value="1"/>
</dbReference>
<feature type="region of interest" description="Disordered" evidence="1">
    <location>
        <begin position="44"/>
        <end position="71"/>
    </location>
</feature>
<evidence type="ECO:0000313" key="3">
    <source>
        <dbReference type="Proteomes" id="UP000308038"/>
    </source>
</evidence>
<organism evidence="2 3">
    <name type="scientific">Sphingomonas olei</name>
    <dbReference type="NCBI Taxonomy" id="1886787"/>
    <lineage>
        <taxon>Bacteria</taxon>
        <taxon>Pseudomonadati</taxon>
        <taxon>Pseudomonadota</taxon>
        <taxon>Alphaproteobacteria</taxon>
        <taxon>Sphingomonadales</taxon>
        <taxon>Sphingomonadaceae</taxon>
        <taxon>Sphingomonas</taxon>
    </lineage>
</organism>
<dbReference type="Proteomes" id="UP000308038">
    <property type="component" value="Unassembled WGS sequence"/>
</dbReference>
<gene>
    <name evidence="2" type="ORF">E5988_14180</name>
</gene>
<reference evidence="2 3" key="1">
    <citation type="submission" date="2019-04" db="EMBL/GenBank/DDBJ databases">
        <title>Microbes associate with the intestines of laboratory mice.</title>
        <authorList>
            <person name="Navarre W."/>
            <person name="Wong E."/>
            <person name="Huang K.C."/>
            <person name="Tropini C."/>
            <person name="Ng K."/>
            <person name="Yu B."/>
        </authorList>
    </citation>
    <scope>NUCLEOTIDE SEQUENCE [LARGE SCALE GENOMIC DNA]</scope>
    <source>
        <strain evidence="2 3">NM83_B4-11</strain>
    </source>
</reference>
<proteinExistence type="predicted"/>
<accession>A0ABY2QH33</accession>
<feature type="compositionally biased region" description="Pro residues" evidence="1">
    <location>
        <begin position="55"/>
        <end position="65"/>
    </location>
</feature>
<dbReference type="PROSITE" id="PS51318">
    <property type="entry name" value="TAT"/>
    <property type="match status" value="1"/>
</dbReference>
<dbReference type="InterPro" id="IPR052965">
    <property type="entry name" value="Pigment-catalase-like"/>
</dbReference>
<dbReference type="EMBL" id="SSTI01000011">
    <property type="protein sequence ID" value="THG38455.1"/>
    <property type="molecule type" value="Genomic_DNA"/>
</dbReference>